<sequence length="493" mass="56845">MAFTNIPFRVLRYSMKCNCCFIKPVKNRQIVSNKWFSVHNLSTSTVSKQQSVINVTEQDVKTDNLNFDEHVDIFKKKSFSELLRSYLIFGLCSSDLLVRKSGWLLRMGERMLGERLMSVILKPTLYGQFVAGETRPEIEKTTTSLKAAGIGSLLGMPMEQDADDNAGERHNWYEKNFKIMMDAIDLVYELDKEFPMTHAKVTALMPTDILVTISNLFPKPTEHPEVLMHIAECMKTGQKLKIDGLSTAQLEELQETLYKLRRIGEYAVEKDVIFMFDAEHTYVNPGLNILTLAMMLNYNHSKPLIFFTYQSYLKGSTDNLEQDLNFVLKHGVKLGAKVVRGAYMDLERARALKQGYVDPVNDTYKETCWRYETNVENVLKKIAKYPQHYRMMIATHNEESIKKLYKKVDEHGVDRRNGTVFFAQIFGMGDHISFTLGNSDVLIYKALPYGPVNETLAYLVRRLQENKAILKGARREKKLVEQSLKSRLTFWKN</sequence>
<dbReference type="EMBL" id="KQ417510">
    <property type="protein sequence ID" value="KOF91541.1"/>
    <property type="molecule type" value="Genomic_DNA"/>
</dbReference>
<organism evidence="10">
    <name type="scientific">Octopus bimaculoides</name>
    <name type="common">California two-spotted octopus</name>
    <dbReference type="NCBI Taxonomy" id="37653"/>
    <lineage>
        <taxon>Eukaryota</taxon>
        <taxon>Metazoa</taxon>
        <taxon>Spiralia</taxon>
        <taxon>Lophotrochozoa</taxon>
        <taxon>Mollusca</taxon>
        <taxon>Cephalopoda</taxon>
        <taxon>Coleoidea</taxon>
        <taxon>Octopodiformes</taxon>
        <taxon>Octopoda</taxon>
        <taxon>Incirrata</taxon>
        <taxon>Octopodidae</taxon>
        <taxon>Octopus</taxon>
    </lineage>
</organism>
<keyword evidence="4 8" id="KW-0274">FAD</keyword>
<comment type="cofactor">
    <cofactor evidence="1 8">
        <name>FAD</name>
        <dbReference type="ChEBI" id="CHEBI:57692"/>
    </cofactor>
</comment>
<reference evidence="10" key="1">
    <citation type="submission" date="2015-07" db="EMBL/GenBank/DDBJ databases">
        <title>MeaNS - Measles Nucleotide Surveillance Program.</title>
        <authorList>
            <person name="Tran T."/>
            <person name="Druce J."/>
        </authorList>
    </citation>
    <scope>NUCLEOTIDE SEQUENCE</scope>
    <source>
        <strain evidence="10">UCB-OBI-ISO-001</strain>
        <tissue evidence="10">Gonad</tissue>
    </source>
</reference>
<evidence type="ECO:0000256" key="6">
    <source>
        <dbReference type="ARBA" id="ARBA00023062"/>
    </source>
</evidence>
<dbReference type="KEGG" id="obi:106869190"/>
<comment type="function">
    <text evidence="8">Converts proline to delta-1-pyrroline-5-carboxylate.</text>
</comment>
<dbReference type="InterPro" id="IPR029041">
    <property type="entry name" value="FAD-linked_oxidoreductase-like"/>
</dbReference>
<dbReference type="Pfam" id="PF01619">
    <property type="entry name" value="Pro_dh"/>
    <property type="match status" value="1"/>
</dbReference>
<evidence type="ECO:0000259" key="9">
    <source>
        <dbReference type="Pfam" id="PF01619"/>
    </source>
</evidence>
<dbReference type="GO" id="GO:0004657">
    <property type="term" value="F:proline dehydrogenase activity"/>
    <property type="evidence" value="ECO:0007669"/>
    <property type="project" value="UniProtKB-EC"/>
</dbReference>
<protein>
    <recommendedName>
        <fullName evidence="8">Proline dehydrogenase</fullName>
        <ecNumber evidence="8">1.5.5.2</ecNumber>
    </recommendedName>
</protein>
<keyword evidence="5 8" id="KW-0560">Oxidoreductase</keyword>
<dbReference type="OrthoDB" id="5464at2759"/>
<dbReference type="GO" id="GO:0005739">
    <property type="term" value="C:mitochondrion"/>
    <property type="evidence" value="ECO:0007669"/>
    <property type="project" value="TreeGrafter"/>
</dbReference>
<dbReference type="STRING" id="37653.A0A0L8HQN0"/>
<dbReference type="InterPro" id="IPR002872">
    <property type="entry name" value="Proline_DH_dom"/>
</dbReference>
<gene>
    <name evidence="10" type="ORF">OCBIM_22008595mg</name>
</gene>
<evidence type="ECO:0000256" key="2">
    <source>
        <dbReference type="ARBA" id="ARBA00005869"/>
    </source>
</evidence>
<evidence type="ECO:0000313" key="10">
    <source>
        <dbReference type="EMBL" id="KOF91541.1"/>
    </source>
</evidence>
<keyword evidence="3 8" id="KW-0285">Flavoprotein</keyword>
<evidence type="ECO:0000256" key="5">
    <source>
        <dbReference type="ARBA" id="ARBA00023002"/>
    </source>
</evidence>
<evidence type="ECO:0000256" key="7">
    <source>
        <dbReference type="ARBA" id="ARBA00048242"/>
    </source>
</evidence>
<dbReference type="GO" id="GO:0010133">
    <property type="term" value="P:L-proline catabolic process to L-glutamate"/>
    <property type="evidence" value="ECO:0007669"/>
    <property type="project" value="TreeGrafter"/>
</dbReference>
<dbReference type="InterPro" id="IPR015659">
    <property type="entry name" value="Proline_oxidase"/>
</dbReference>
<dbReference type="AlphaFoldDB" id="A0A0L8HQN0"/>
<name>A0A0L8HQN0_OCTBM</name>
<dbReference type="PANTHER" id="PTHR13914:SF29">
    <property type="entry name" value="HYDROXYPROLINE DEHYDROGENASE"/>
    <property type="match status" value="1"/>
</dbReference>
<dbReference type="EC" id="1.5.5.2" evidence="8"/>
<dbReference type="GO" id="GO:0071949">
    <property type="term" value="F:FAD binding"/>
    <property type="evidence" value="ECO:0007669"/>
    <property type="project" value="TreeGrafter"/>
</dbReference>
<feature type="domain" description="Proline dehydrogenase" evidence="9">
    <location>
        <begin position="213"/>
        <end position="471"/>
    </location>
</feature>
<keyword evidence="6 8" id="KW-0642">Proline metabolism</keyword>
<comment type="catalytic activity">
    <reaction evidence="7">
        <text>trans-4-hydroxy-L-proline + a quinone = (3R,5S)-1-pyrroline-3-hydroxy-5-carboxylate + a quinol + H(+)</text>
        <dbReference type="Rhea" id="RHEA:52512"/>
        <dbReference type="ChEBI" id="CHEBI:15378"/>
        <dbReference type="ChEBI" id="CHEBI:24646"/>
        <dbReference type="ChEBI" id="CHEBI:58375"/>
        <dbReference type="ChEBI" id="CHEBI:62612"/>
        <dbReference type="ChEBI" id="CHEBI:132124"/>
        <dbReference type="EC" id="1.5.5.3"/>
    </reaction>
</comment>
<evidence type="ECO:0000256" key="3">
    <source>
        <dbReference type="ARBA" id="ARBA00022630"/>
    </source>
</evidence>
<evidence type="ECO:0000256" key="4">
    <source>
        <dbReference type="ARBA" id="ARBA00022827"/>
    </source>
</evidence>
<dbReference type="PANTHER" id="PTHR13914">
    <property type="entry name" value="PROLINE OXIDASE"/>
    <property type="match status" value="1"/>
</dbReference>
<accession>A0A0L8HQN0</accession>
<proteinExistence type="inferred from homology"/>
<comment type="similarity">
    <text evidence="2 8">Belongs to the proline oxidase family.</text>
</comment>
<evidence type="ECO:0000256" key="1">
    <source>
        <dbReference type="ARBA" id="ARBA00001974"/>
    </source>
</evidence>
<dbReference type="SUPFAM" id="SSF51730">
    <property type="entry name" value="FAD-linked oxidoreductase"/>
    <property type="match status" value="1"/>
</dbReference>
<comment type="catalytic activity">
    <reaction evidence="8">
        <text>L-proline + a quinone = (S)-1-pyrroline-5-carboxylate + a quinol + H(+)</text>
        <dbReference type="Rhea" id="RHEA:23784"/>
        <dbReference type="ChEBI" id="CHEBI:15378"/>
        <dbReference type="ChEBI" id="CHEBI:17388"/>
        <dbReference type="ChEBI" id="CHEBI:24646"/>
        <dbReference type="ChEBI" id="CHEBI:60039"/>
        <dbReference type="ChEBI" id="CHEBI:132124"/>
        <dbReference type="EC" id="1.5.5.2"/>
    </reaction>
</comment>
<dbReference type="Gene3D" id="3.20.20.220">
    <property type="match status" value="1"/>
</dbReference>
<evidence type="ECO:0000256" key="8">
    <source>
        <dbReference type="RuleBase" id="RU364054"/>
    </source>
</evidence>